<feature type="domain" description="TLDc" evidence="1">
    <location>
        <begin position="124"/>
        <end position="244"/>
    </location>
</feature>
<accession>L7FL89</accession>
<evidence type="ECO:0000313" key="2">
    <source>
        <dbReference type="EMBL" id="ELP87626.1"/>
    </source>
</evidence>
<dbReference type="GeneID" id="14886568"/>
<proteinExistence type="predicted"/>
<evidence type="ECO:0000259" key="1">
    <source>
        <dbReference type="Pfam" id="PF07534"/>
    </source>
</evidence>
<organism evidence="2 3">
    <name type="scientific">Entamoeba invadens IP1</name>
    <dbReference type="NCBI Taxonomy" id="370355"/>
    <lineage>
        <taxon>Eukaryota</taxon>
        <taxon>Amoebozoa</taxon>
        <taxon>Evosea</taxon>
        <taxon>Archamoebae</taxon>
        <taxon>Mastigamoebida</taxon>
        <taxon>Entamoebidae</taxon>
        <taxon>Entamoeba</taxon>
    </lineage>
</organism>
<dbReference type="InterPro" id="IPR006571">
    <property type="entry name" value="TLDc_dom"/>
</dbReference>
<reference evidence="2 3" key="1">
    <citation type="submission" date="2012-10" db="EMBL/GenBank/DDBJ databases">
        <authorList>
            <person name="Zafar N."/>
            <person name="Inman J."/>
            <person name="Hall N."/>
            <person name="Lorenzi H."/>
            <person name="Caler E."/>
        </authorList>
    </citation>
    <scope>NUCLEOTIDE SEQUENCE [LARGE SCALE GENOMIC DNA]</scope>
    <source>
        <strain evidence="2 3">IP1</strain>
    </source>
</reference>
<dbReference type="KEGG" id="eiv:EIN_146300"/>
<evidence type="ECO:0000313" key="3">
    <source>
        <dbReference type="Proteomes" id="UP000014680"/>
    </source>
</evidence>
<dbReference type="AlphaFoldDB" id="L7FL89"/>
<dbReference type="Pfam" id="PF07534">
    <property type="entry name" value="TLD"/>
    <property type="match status" value="1"/>
</dbReference>
<dbReference type="Proteomes" id="UP000014680">
    <property type="component" value="Unassembled WGS sequence"/>
</dbReference>
<name>L7FL89_ENTIV</name>
<dbReference type="RefSeq" id="XP_004254397.1">
    <property type="nucleotide sequence ID" value="XM_004254349.1"/>
</dbReference>
<gene>
    <name evidence="2" type="ORF">EIN_146300</name>
</gene>
<protein>
    <recommendedName>
        <fullName evidence="1">TLDc domain-containing protein</fullName>
    </recommendedName>
</protein>
<dbReference type="VEuPathDB" id="AmoebaDB:EIN_146300"/>
<sequence>MGNSNSNSPVRTRTGVINFDESPVVRTTFIVNKTHVSPLFSTPKTQSPKSDKEDDLDLEIFKREAKLKTSHSANFTKKFHKTERLCHSTDIKESKKKEKKCEKLHRQNSQLACMDKGVTDNVLVSFLIAKTMCDKMEAIYNSDMSDFDPRVFQSMITCKDELVFLVITDTQTFGFYQRDLVPIASKTTQLTVNSESSFLFCQRNNMPSPFVFPRRGAKKPCLCLYPETSNSVFGCVNAFWIDKNGCISFYPDIRNNFLMPCATLNPLLMNMNDKCVCNKVIVLRCL</sequence>
<dbReference type="EMBL" id="KB206843">
    <property type="protein sequence ID" value="ELP87626.1"/>
    <property type="molecule type" value="Genomic_DNA"/>
</dbReference>
<dbReference type="OMA" id="MITCKDE"/>
<keyword evidence="3" id="KW-1185">Reference proteome</keyword>